<evidence type="ECO:0000313" key="6">
    <source>
        <dbReference type="EMBL" id="MDQ0231426.1"/>
    </source>
</evidence>
<proteinExistence type="inferred from homology"/>
<dbReference type="PANTHER" id="PTHR43179:SF12">
    <property type="entry name" value="GALACTOFURANOSYLTRANSFERASE GLFT2"/>
    <property type="match status" value="1"/>
</dbReference>
<evidence type="ECO:0000256" key="3">
    <source>
        <dbReference type="ARBA" id="ARBA00022676"/>
    </source>
</evidence>
<keyword evidence="4" id="KW-0808">Transferase</keyword>
<dbReference type="RefSeq" id="WP_307342360.1">
    <property type="nucleotide sequence ID" value="NZ_JAUSUD010000012.1"/>
</dbReference>
<dbReference type="PANTHER" id="PTHR43179">
    <property type="entry name" value="RHAMNOSYLTRANSFERASE WBBL"/>
    <property type="match status" value="1"/>
</dbReference>
<dbReference type="InterPro" id="IPR001173">
    <property type="entry name" value="Glyco_trans_2-like"/>
</dbReference>
<name>A0ABT9ZHY5_9BACI</name>
<sequence>MDKVDILLPIYNSYEETKNCIESILAHTSENSYNLFLLDDKSPDVRIEQLTKEYSKLHANIFAVRNETNLGFPGNVNNGFKISENDVIVLNSDTLVSPGWLEGLWTIANSDERIAAVNPMSNYGIISGLPTANSEINSLFTFEEIYKLYIKYSSVQRSVESPLLIGYCMYMKRSALNSVGLFDSETFKRGYGEESDWCMRARKQGLKLVVATNAYVHHIGGVSFGAEKEKLRSTSREILLKRYPNIDFELEQFVKNNYFKDMRKGIIKELGFVKRKTTVPLKLKMIKHYFLNLKG</sequence>
<evidence type="ECO:0000256" key="1">
    <source>
        <dbReference type="ARBA" id="ARBA00004776"/>
    </source>
</evidence>
<protein>
    <submittedName>
        <fullName evidence="6">GT2 family glycosyltransferase</fullName>
    </submittedName>
</protein>
<evidence type="ECO:0000256" key="2">
    <source>
        <dbReference type="ARBA" id="ARBA00006739"/>
    </source>
</evidence>
<comment type="caution">
    <text evidence="6">The sequence shown here is derived from an EMBL/GenBank/DDBJ whole genome shotgun (WGS) entry which is preliminary data.</text>
</comment>
<dbReference type="Pfam" id="PF00535">
    <property type="entry name" value="Glycos_transf_2"/>
    <property type="match status" value="1"/>
</dbReference>
<evidence type="ECO:0000313" key="7">
    <source>
        <dbReference type="Proteomes" id="UP001234495"/>
    </source>
</evidence>
<keyword evidence="7" id="KW-1185">Reference proteome</keyword>
<dbReference type="Proteomes" id="UP001234495">
    <property type="component" value="Unassembled WGS sequence"/>
</dbReference>
<dbReference type="SUPFAM" id="SSF53448">
    <property type="entry name" value="Nucleotide-diphospho-sugar transferases"/>
    <property type="match status" value="1"/>
</dbReference>
<comment type="pathway">
    <text evidence="1">Cell wall biogenesis; cell wall polysaccharide biosynthesis.</text>
</comment>
<dbReference type="EMBL" id="JAUSUD010000012">
    <property type="protein sequence ID" value="MDQ0231426.1"/>
    <property type="molecule type" value="Genomic_DNA"/>
</dbReference>
<feature type="domain" description="Glycosyltransferase 2-like" evidence="5">
    <location>
        <begin position="6"/>
        <end position="178"/>
    </location>
</feature>
<accession>A0ABT9ZHY5</accession>
<evidence type="ECO:0000256" key="4">
    <source>
        <dbReference type="ARBA" id="ARBA00022679"/>
    </source>
</evidence>
<comment type="similarity">
    <text evidence="2">Belongs to the glycosyltransferase 2 family.</text>
</comment>
<organism evidence="6 7">
    <name type="scientific">Metabacillus malikii</name>
    <dbReference type="NCBI Taxonomy" id="1504265"/>
    <lineage>
        <taxon>Bacteria</taxon>
        <taxon>Bacillati</taxon>
        <taxon>Bacillota</taxon>
        <taxon>Bacilli</taxon>
        <taxon>Bacillales</taxon>
        <taxon>Bacillaceae</taxon>
        <taxon>Metabacillus</taxon>
    </lineage>
</organism>
<gene>
    <name evidence="6" type="ORF">J2S19_002709</name>
</gene>
<dbReference type="InterPro" id="IPR029044">
    <property type="entry name" value="Nucleotide-diphossugar_trans"/>
</dbReference>
<dbReference type="Gene3D" id="3.90.550.10">
    <property type="entry name" value="Spore Coat Polysaccharide Biosynthesis Protein SpsA, Chain A"/>
    <property type="match status" value="1"/>
</dbReference>
<reference evidence="6 7" key="1">
    <citation type="submission" date="2023-07" db="EMBL/GenBank/DDBJ databases">
        <title>Genomic Encyclopedia of Type Strains, Phase IV (KMG-IV): sequencing the most valuable type-strain genomes for metagenomic binning, comparative biology and taxonomic classification.</title>
        <authorList>
            <person name="Goeker M."/>
        </authorList>
    </citation>
    <scope>NUCLEOTIDE SEQUENCE [LARGE SCALE GENOMIC DNA]</scope>
    <source>
        <strain evidence="6 7">DSM 29005</strain>
    </source>
</reference>
<keyword evidence="3" id="KW-0328">Glycosyltransferase</keyword>
<evidence type="ECO:0000259" key="5">
    <source>
        <dbReference type="Pfam" id="PF00535"/>
    </source>
</evidence>